<protein>
    <submittedName>
        <fullName evidence="1">Uncharacterized protein</fullName>
    </submittedName>
</protein>
<dbReference type="AlphaFoldDB" id="A0AAW9QDM1"/>
<organism evidence="1 2">
    <name type="scientific">Pannus brasiliensis CCIBt3594</name>
    <dbReference type="NCBI Taxonomy" id="1427578"/>
    <lineage>
        <taxon>Bacteria</taxon>
        <taxon>Bacillati</taxon>
        <taxon>Cyanobacteriota</taxon>
        <taxon>Cyanophyceae</taxon>
        <taxon>Oscillatoriophycideae</taxon>
        <taxon>Chroococcales</taxon>
        <taxon>Microcystaceae</taxon>
        <taxon>Pannus</taxon>
    </lineage>
</organism>
<proteinExistence type="predicted"/>
<sequence>MIAGLLEGRFGTLDAEMSGLVDEIARMPLPEPSQLLLSLMDLSREDWLALLRAN</sequence>
<comment type="caution">
    <text evidence="1">The sequence shown here is derived from an EMBL/GenBank/DDBJ whole genome shotgun (WGS) entry which is preliminary data.</text>
</comment>
<reference evidence="1 2" key="1">
    <citation type="submission" date="2024-01" db="EMBL/GenBank/DDBJ databases">
        <title>Genomic insights into the taxonomy and metabolism of the cyanobacterium Pannus brasiliensis CCIBt3594.</title>
        <authorList>
            <person name="Machado M."/>
            <person name="Botero N.B."/>
            <person name="Andreote A.P.D."/>
            <person name="Feitosa A.M.T."/>
            <person name="Popin R."/>
            <person name="Sivonen K."/>
            <person name="Fiore M.F."/>
        </authorList>
    </citation>
    <scope>NUCLEOTIDE SEQUENCE [LARGE SCALE GENOMIC DNA]</scope>
    <source>
        <strain evidence="1 2">CCIBt3594</strain>
    </source>
</reference>
<dbReference type="EMBL" id="JBAFSM010000002">
    <property type="protein sequence ID" value="MEG3435855.1"/>
    <property type="molecule type" value="Genomic_DNA"/>
</dbReference>
<accession>A0AAW9QDM1</accession>
<name>A0AAW9QDM1_9CHRO</name>
<keyword evidence="2" id="KW-1185">Reference proteome</keyword>
<evidence type="ECO:0000313" key="2">
    <source>
        <dbReference type="Proteomes" id="UP001328733"/>
    </source>
</evidence>
<evidence type="ECO:0000313" key="1">
    <source>
        <dbReference type="EMBL" id="MEG3435855.1"/>
    </source>
</evidence>
<dbReference type="Proteomes" id="UP001328733">
    <property type="component" value="Unassembled WGS sequence"/>
</dbReference>
<gene>
    <name evidence="1" type="ORF">V0288_01885</name>
</gene>